<keyword evidence="6" id="KW-0249">Electron transport</keyword>
<accession>A0A3B0YS43</accession>
<sequence>MKKTVISTLFIVGMWMCGTTLAAEHEIKMLNKGADGSFVFEPGFLKVAKGDTINFNPVDMAHMPQSEVTPDGSSWKGDMNKPFSVTLTEEGVVIYSCLPHKMLGMVGVIQVGEAVNLAAAKEAAAAMAMMAKNKDRLDNYLAQVE</sequence>
<proteinExistence type="predicted"/>
<keyword evidence="7" id="KW-0186">Copper</keyword>
<evidence type="ECO:0000256" key="1">
    <source>
        <dbReference type="ARBA" id="ARBA00001935"/>
    </source>
</evidence>
<organism evidence="9">
    <name type="scientific">hydrothermal vent metagenome</name>
    <dbReference type="NCBI Taxonomy" id="652676"/>
    <lineage>
        <taxon>unclassified sequences</taxon>
        <taxon>metagenomes</taxon>
        <taxon>ecological metagenomes</taxon>
    </lineage>
</organism>
<dbReference type="GO" id="GO:0009055">
    <property type="term" value="F:electron transfer activity"/>
    <property type="evidence" value="ECO:0007669"/>
    <property type="project" value="InterPro"/>
</dbReference>
<dbReference type="EMBL" id="UOFO01000022">
    <property type="protein sequence ID" value="VAW83698.1"/>
    <property type="molecule type" value="Genomic_DNA"/>
</dbReference>
<keyword evidence="5" id="KW-0574">Periplasm</keyword>
<evidence type="ECO:0000256" key="3">
    <source>
        <dbReference type="ARBA" id="ARBA00022448"/>
    </source>
</evidence>
<keyword evidence="4" id="KW-0479">Metal-binding</keyword>
<dbReference type="NCBIfam" id="TIGR02375">
    <property type="entry name" value="pseudoazurin"/>
    <property type="match status" value="1"/>
</dbReference>
<dbReference type="SUPFAM" id="SSF49503">
    <property type="entry name" value="Cupredoxins"/>
    <property type="match status" value="1"/>
</dbReference>
<dbReference type="InterPro" id="IPR000923">
    <property type="entry name" value="BlueCu_1"/>
</dbReference>
<dbReference type="InterPro" id="IPR012745">
    <property type="entry name" value="Pseudoazurin"/>
</dbReference>
<dbReference type="Gene3D" id="2.60.40.420">
    <property type="entry name" value="Cupredoxins - blue copper proteins"/>
    <property type="match status" value="1"/>
</dbReference>
<gene>
    <name evidence="9" type="ORF">MNBD_GAMMA16-1203</name>
</gene>
<evidence type="ECO:0000259" key="8">
    <source>
        <dbReference type="Pfam" id="PF00127"/>
    </source>
</evidence>
<keyword evidence="3" id="KW-0813">Transport</keyword>
<evidence type="ECO:0000256" key="6">
    <source>
        <dbReference type="ARBA" id="ARBA00022982"/>
    </source>
</evidence>
<comment type="subcellular location">
    <subcellularLocation>
        <location evidence="2">Periplasm</location>
    </subcellularLocation>
</comment>
<dbReference type="GO" id="GO:0005507">
    <property type="term" value="F:copper ion binding"/>
    <property type="evidence" value="ECO:0007669"/>
    <property type="project" value="InterPro"/>
</dbReference>
<protein>
    <submittedName>
        <fullName evidence="9">Pseudoazurin</fullName>
    </submittedName>
</protein>
<name>A0A3B0YS43_9ZZZZ</name>
<dbReference type="PRINTS" id="PR00155">
    <property type="entry name" value="AMICYANIN"/>
</dbReference>
<dbReference type="GO" id="GO:0042597">
    <property type="term" value="C:periplasmic space"/>
    <property type="evidence" value="ECO:0007669"/>
    <property type="project" value="UniProtKB-SubCell"/>
</dbReference>
<evidence type="ECO:0000256" key="5">
    <source>
        <dbReference type="ARBA" id="ARBA00022764"/>
    </source>
</evidence>
<evidence type="ECO:0000313" key="9">
    <source>
        <dbReference type="EMBL" id="VAW83698.1"/>
    </source>
</evidence>
<dbReference type="Pfam" id="PF00127">
    <property type="entry name" value="Copper-bind"/>
    <property type="match status" value="1"/>
</dbReference>
<evidence type="ECO:0000256" key="2">
    <source>
        <dbReference type="ARBA" id="ARBA00004418"/>
    </source>
</evidence>
<feature type="domain" description="Blue (type 1) copper" evidence="8">
    <location>
        <begin position="28"/>
        <end position="111"/>
    </location>
</feature>
<evidence type="ECO:0000256" key="7">
    <source>
        <dbReference type="ARBA" id="ARBA00023008"/>
    </source>
</evidence>
<reference evidence="9" key="1">
    <citation type="submission" date="2018-06" db="EMBL/GenBank/DDBJ databases">
        <authorList>
            <person name="Zhirakovskaya E."/>
        </authorList>
    </citation>
    <scope>NUCLEOTIDE SEQUENCE</scope>
</reference>
<comment type="cofactor">
    <cofactor evidence="1">
        <name>Cu cation</name>
        <dbReference type="ChEBI" id="CHEBI:23378"/>
    </cofactor>
</comment>
<dbReference type="AlphaFoldDB" id="A0A3B0YS43"/>
<dbReference type="InterPro" id="IPR008972">
    <property type="entry name" value="Cupredoxin"/>
</dbReference>
<dbReference type="InterPro" id="IPR002386">
    <property type="entry name" value="Amicyanin/Pseudoazurin"/>
</dbReference>
<evidence type="ECO:0000256" key="4">
    <source>
        <dbReference type="ARBA" id="ARBA00022723"/>
    </source>
</evidence>